<dbReference type="SMART" id="SM00032">
    <property type="entry name" value="CCP"/>
    <property type="match status" value="1"/>
</dbReference>
<dbReference type="PROSITE" id="PS50923">
    <property type="entry name" value="SUSHI"/>
    <property type="match status" value="1"/>
</dbReference>
<protein>
    <submittedName>
        <fullName evidence="10">Deleted in malignant brain tumors 1 protein-like</fullName>
    </submittedName>
</protein>
<dbReference type="SMART" id="SM00202">
    <property type="entry name" value="SR"/>
    <property type="match status" value="1"/>
</dbReference>
<dbReference type="PANTHER" id="PTHR19331">
    <property type="entry name" value="SCAVENGER RECEPTOR DOMAIN-CONTAINING"/>
    <property type="match status" value="1"/>
</dbReference>
<dbReference type="GO" id="GO:0016020">
    <property type="term" value="C:membrane"/>
    <property type="evidence" value="ECO:0007669"/>
    <property type="project" value="InterPro"/>
</dbReference>
<comment type="caution">
    <text evidence="4">Lacks conserved residue(s) required for the propagation of feature annotation.</text>
</comment>
<evidence type="ECO:0000256" key="6">
    <source>
        <dbReference type="SAM" id="SignalP"/>
    </source>
</evidence>
<dbReference type="SUPFAM" id="SSF56487">
    <property type="entry name" value="SRCR-like"/>
    <property type="match status" value="1"/>
</dbReference>
<keyword evidence="1 6" id="KW-0732">Signal</keyword>
<keyword evidence="2" id="KW-0677">Repeat</keyword>
<dbReference type="SUPFAM" id="SSF49854">
    <property type="entry name" value="Spermadhesin, CUB domain"/>
    <property type="match status" value="1"/>
</dbReference>
<dbReference type="KEGG" id="aten:116297192"/>
<dbReference type="AlphaFoldDB" id="A0A6P8I839"/>
<dbReference type="InterPro" id="IPR000436">
    <property type="entry name" value="Sushi_SCR_CCP_dom"/>
</dbReference>
<dbReference type="Pfam" id="PF00530">
    <property type="entry name" value="SRCR"/>
    <property type="match status" value="1"/>
</dbReference>
<dbReference type="InterPro" id="IPR035914">
    <property type="entry name" value="Sperma_CUB_dom_sf"/>
</dbReference>
<feature type="domain" description="Sushi" evidence="8">
    <location>
        <begin position="155"/>
        <end position="207"/>
    </location>
</feature>
<dbReference type="InterPro" id="IPR036772">
    <property type="entry name" value="SRCR-like_dom_sf"/>
</dbReference>
<dbReference type="PROSITE" id="PS50287">
    <property type="entry name" value="SRCR_2"/>
    <property type="match status" value="1"/>
</dbReference>
<proteinExistence type="predicted"/>
<accession>A0A6P8I839</accession>
<dbReference type="OrthoDB" id="6127264at2759"/>
<reference evidence="10" key="1">
    <citation type="submission" date="2025-08" db="UniProtKB">
        <authorList>
            <consortium name="RefSeq"/>
        </authorList>
    </citation>
    <scope>IDENTIFICATION</scope>
    <source>
        <tissue evidence="10">Tentacle</tissue>
    </source>
</reference>
<dbReference type="Gene3D" id="3.10.250.10">
    <property type="entry name" value="SRCR-like domain"/>
    <property type="match status" value="1"/>
</dbReference>
<evidence type="ECO:0000259" key="7">
    <source>
        <dbReference type="PROSITE" id="PS50287"/>
    </source>
</evidence>
<evidence type="ECO:0000259" key="8">
    <source>
        <dbReference type="PROSITE" id="PS50923"/>
    </source>
</evidence>
<dbReference type="Gene3D" id="2.10.70.10">
    <property type="entry name" value="Complement Module, domain 1"/>
    <property type="match status" value="1"/>
</dbReference>
<evidence type="ECO:0000256" key="2">
    <source>
        <dbReference type="ARBA" id="ARBA00022737"/>
    </source>
</evidence>
<evidence type="ECO:0000313" key="10">
    <source>
        <dbReference type="RefSeq" id="XP_031561232.1"/>
    </source>
</evidence>
<dbReference type="InParanoid" id="A0A6P8I839"/>
<evidence type="ECO:0000256" key="3">
    <source>
        <dbReference type="ARBA" id="ARBA00023157"/>
    </source>
</evidence>
<keyword evidence="3 5" id="KW-1015">Disulfide bond</keyword>
<feature type="domain" description="SRCR" evidence="7">
    <location>
        <begin position="208"/>
        <end position="314"/>
    </location>
</feature>
<feature type="disulfide bond" evidence="5">
    <location>
        <begin position="178"/>
        <end position="205"/>
    </location>
</feature>
<evidence type="ECO:0000256" key="1">
    <source>
        <dbReference type="ARBA" id="ARBA00022729"/>
    </source>
</evidence>
<evidence type="ECO:0000256" key="5">
    <source>
        <dbReference type="PROSITE-ProRule" id="PRU00302"/>
    </source>
</evidence>
<keyword evidence="5" id="KW-0768">Sushi</keyword>
<gene>
    <name evidence="10" type="primary">LOC116297192</name>
</gene>
<organism evidence="9 10">
    <name type="scientific">Actinia tenebrosa</name>
    <name type="common">Australian red waratah sea anemone</name>
    <dbReference type="NCBI Taxonomy" id="6105"/>
    <lineage>
        <taxon>Eukaryota</taxon>
        <taxon>Metazoa</taxon>
        <taxon>Cnidaria</taxon>
        <taxon>Anthozoa</taxon>
        <taxon>Hexacorallia</taxon>
        <taxon>Actiniaria</taxon>
        <taxon>Actiniidae</taxon>
        <taxon>Actinia</taxon>
    </lineage>
</organism>
<dbReference type="Proteomes" id="UP000515163">
    <property type="component" value="Unplaced"/>
</dbReference>
<dbReference type="GeneID" id="116297192"/>
<evidence type="ECO:0000256" key="4">
    <source>
        <dbReference type="PROSITE-ProRule" id="PRU00196"/>
    </source>
</evidence>
<dbReference type="Pfam" id="PF00084">
    <property type="entry name" value="Sushi"/>
    <property type="match status" value="1"/>
</dbReference>
<sequence>MAALFHVISPVILLAILQCIRLLSTTAASCCSKCTIRRTSISDPDNILVNVTERTDGHLDVYKRWKQCDWLLTAPDGYSTNLVKINRYLDLYYNEPLLAYDGVTPSSSSKTLSKHSSDLTMTSSGRNIWLKYVITGRIQTRFTLEYSVLKQQKVSQCLGVKIQNARLNCSVYTCHVSCNPGYFIFGSTKLTCVDGNQWAGLLPKCLSVKVVGTTKNDSMGRVEVFVDGQWYAVSYSRGWTIQSANIVCRMLGLPNATAAPEGSIFPSTTRYTLMQVEGCTGHRLLEFLRYCYNKDGNSGVVCGLPTGFQKTFVI</sequence>
<keyword evidence="9" id="KW-1185">Reference proteome</keyword>
<dbReference type="CDD" id="cd00033">
    <property type="entry name" value="CCP"/>
    <property type="match status" value="1"/>
</dbReference>
<dbReference type="Gene3D" id="2.60.120.290">
    <property type="entry name" value="Spermadhesin, CUB domain"/>
    <property type="match status" value="1"/>
</dbReference>
<dbReference type="InterPro" id="IPR035976">
    <property type="entry name" value="Sushi/SCR/CCP_sf"/>
</dbReference>
<dbReference type="SUPFAM" id="SSF57535">
    <property type="entry name" value="Complement control module/SCR domain"/>
    <property type="match status" value="1"/>
</dbReference>
<dbReference type="InterPro" id="IPR001190">
    <property type="entry name" value="SRCR"/>
</dbReference>
<feature type="chain" id="PRO_5027595343" evidence="6">
    <location>
        <begin position="28"/>
        <end position="314"/>
    </location>
</feature>
<name>A0A6P8I839_ACTTE</name>
<dbReference type="RefSeq" id="XP_031561232.1">
    <property type="nucleotide sequence ID" value="XM_031705372.1"/>
</dbReference>
<feature type="signal peptide" evidence="6">
    <location>
        <begin position="1"/>
        <end position="27"/>
    </location>
</feature>
<evidence type="ECO:0000313" key="9">
    <source>
        <dbReference type="Proteomes" id="UP000515163"/>
    </source>
</evidence>